<comment type="caution">
    <text evidence="1">The sequence shown here is derived from an EMBL/GenBank/DDBJ whole genome shotgun (WGS) entry which is preliminary data.</text>
</comment>
<evidence type="ECO:0000313" key="1">
    <source>
        <dbReference type="EMBL" id="ETX26609.1"/>
    </source>
</evidence>
<keyword evidence="2" id="KW-1185">Reference proteome</keyword>
<dbReference type="Proteomes" id="UP000023430">
    <property type="component" value="Unassembled WGS sequence"/>
</dbReference>
<dbReference type="AlphaFoldDB" id="X7F3J6"/>
<dbReference type="eggNOG" id="ENOG5034403">
    <property type="taxonomic scope" value="Bacteria"/>
</dbReference>
<dbReference type="EMBL" id="JAME01000074">
    <property type="protein sequence ID" value="ETX26609.1"/>
    <property type="molecule type" value="Genomic_DNA"/>
</dbReference>
<dbReference type="STRING" id="1449351.RISW2_21825"/>
<reference evidence="1 2" key="1">
    <citation type="submission" date="2014-01" db="EMBL/GenBank/DDBJ databases">
        <title>Roseivivax isoporae LMG 25204 Genome Sequencing.</title>
        <authorList>
            <person name="Lai Q."/>
            <person name="Li G."/>
            <person name="Shao Z."/>
        </authorList>
    </citation>
    <scope>NUCLEOTIDE SEQUENCE [LARGE SCALE GENOMIC DNA]</scope>
    <source>
        <strain evidence="1 2">LMG 25204</strain>
    </source>
</reference>
<protein>
    <submittedName>
        <fullName evidence="1">Uncharacterized protein</fullName>
    </submittedName>
</protein>
<accession>X7F3J6</accession>
<sequence>MKTLNPSQVAGVVGVIDPDANAAATYTTGWIAIGDWRSLMAIVMAGSLGTSATIDAKLEQAQDATGTGVKDVPNSAITQLTQAGTDSDKQAIIECWGEDLDLVEGFTHVRLSMTVAAATSDCGAIVLGFDPRYGPASERDAATVAEIVTV</sequence>
<name>X7F3J6_9RHOB</name>
<organism evidence="1 2">
    <name type="scientific">Roseivivax isoporae LMG 25204</name>
    <dbReference type="NCBI Taxonomy" id="1449351"/>
    <lineage>
        <taxon>Bacteria</taxon>
        <taxon>Pseudomonadati</taxon>
        <taxon>Pseudomonadota</taxon>
        <taxon>Alphaproteobacteria</taxon>
        <taxon>Rhodobacterales</taxon>
        <taxon>Roseobacteraceae</taxon>
        <taxon>Roseivivax</taxon>
    </lineage>
</organism>
<proteinExistence type="predicted"/>
<gene>
    <name evidence="1" type="ORF">RISW2_21825</name>
</gene>
<evidence type="ECO:0000313" key="2">
    <source>
        <dbReference type="Proteomes" id="UP000023430"/>
    </source>
</evidence>